<reference evidence="6 7" key="1">
    <citation type="submission" date="2024-10" db="EMBL/GenBank/DDBJ databases">
        <authorList>
            <person name="Kim D."/>
        </authorList>
    </citation>
    <scope>NUCLEOTIDE SEQUENCE [LARGE SCALE GENOMIC DNA]</scope>
    <source>
        <strain evidence="6">BH-2024</strain>
    </source>
</reference>
<dbReference type="InterPro" id="IPR000182">
    <property type="entry name" value="GNAT_dom"/>
</dbReference>
<dbReference type="Gene3D" id="3.40.630.30">
    <property type="match status" value="1"/>
</dbReference>
<dbReference type="GO" id="GO:0004343">
    <property type="term" value="F:glucosamine 6-phosphate N-acetyltransferase activity"/>
    <property type="evidence" value="ECO:0007669"/>
    <property type="project" value="UniProtKB-UniRule"/>
</dbReference>
<dbReference type="PANTHER" id="PTHR13355">
    <property type="entry name" value="GLUCOSAMINE 6-PHOSPHATE N-ACETYLTRANSFERASE"/>
    <property type="match status" value="1"/>
</dbReference>
<evidence type="ECO:0000313" key="6">
    <source>
        <dbReference type="EMBL" id="KAL3118987.1"/>
    </source>
</evidence>
<proteinExistence type="inferred from homology"/>
<evidence type="ECO:0000256" key="3">
    <source>
        <dbReference type="ARBA" id="ARBA00048964"/>
    </source>
</evidence>
<comment type="similarity">
    <text evidence="2 4">Belongs to the acetyltransferase family. GNA1 subfamily.</text>
</comment>
<dbReference type="PROSITE" id="PS51186">
    <property type="entry name" value="GNAT"/>
    <property type="match status" value="1"/>
</dbReference>
<dbReference type="EMBL" id="JBICBT010000258">
    <property type="protein sequence ID" value="KAL3118987.1"/>
    <property type="molecule type" value="Genomic_DNA"/>
</dbReference>
<dbReference type="PANTHER" id="PTHR13355:SF11">
    <property type="entry name" value="GLUCOSAMINE 6-PHOSPHATE N-ACETYLTRANSFERASE"/>
    <property type="match status" value="1"/>
</dbReference>
<comment type="catalytic activity">
    <reaction evidence="3 4">
        <text>D-glucosamine 6-phosphate + acetyl-CoA = N-acetyl-D-glucosamine 6-phosphate + CoA + H(+)</text>
        <dbReference type="Rhea" id="RHEA:10292"/>
        <dbReference type="ChEBI" id="CHEBI:15378"/>
        <dbReference type="ChEBI" id="CHEBI:57287"/>
        <dbReference type="ChEBI" id="CHEBI:57288"/>
        <dbReference type="ChEBI" id="CHEBI:57513"/>
        <dbReference type="ChEBI" id="CHEBI:58725"/>
        <dbReference type="EC" id="2.3.1.4"/>
    </reaction>
</comment>
<evidence type="ECO:0000256" key="2">
    <source>
        <dbReference type="ARBA" id="ARBA00006048"/>
    </source>
</evidence>
<dbReference type="InterPro" id="IPR016181">
    <property type="entry name" value="Acyl_CoA_acyltransferase"/>
</dbReference>
<name>A0ABD2LUQ9_9BILA</name>
<evidence type="ECO:0000259" key="5">
    <source>
        <dbReference type="PROSITE" id="PS51186"/>
    </source>
</evidence>
<dbReference type="SUPFAM" id="SSF55729">
    <property type="entry name" value="Acyl-CoA N-acyltransferases (Nat)"/>
    <property type="match status" value="1"/>
</dbReference>
<dbReference type="Pfam" id="PF00583">
    <property type="entry name" value="Acetyltransf_1"/>
    <property type="match status" value="1"/>
</dbReference>
<keyword evidence="4" id="KW-0808">Transferase</keyword>
<keyword evidence="4" id="KW-0012">Acyltransferase</keyword>
<sequence length="167" mass="19263">MTSSVHNSPNSVVLPQLPSDYVLRPLSLNDVNFGFIELLEQLTSVKPLSVEQFKERFNQLNEQKPRAYHIYVIEKESAKKIVATATLVLEWKFIHSCGARGRIEDVVVDSEERGKHFGHILNEYLVSLARNFGVYKLSLECKEQLVPFYEKFGFHCDGNNFLVQRFN</sequence>
<gene>
    <name evidence="6" type="ORF">niasHT_003770</name>
</gene>
<dbReference type="Proteomes" id="UP001620626">
    <property type="component" value="Unassembled WGS sequence"/>
</dbReference>
<evidence type="ECO:0000256" key="1">
    <source>
        <dbReference type="ARBA" id="ARBA00004832"/>
    </source>
</evidence>
<dbReference type="GO" id="GO:0006048">
    <property type="term" value="P:UDP-N-acetylglucosamine biosynthetic process"/>
    <property type="evidence" value="ECO:0007669"/>
    <property type="project" value="UniProtKB-UniRule"/>
</dbReference>
<evidence type="ECO:0000313" key="7">
    <source>
        <dbReference type="Proteomes" id="UP001620626"/>
    </source>
</evidence>
<accession>A0ABD2LUQ9</accession>
<organism evidence="6 7">
    <name type="scientific">Heterodera trifolii</name>
    <dbReference type="NCBI Taxonomy" id="157864"/>
    <lineage>
        <taxon>Eukaryota</taxon>
        <taxon>Metazoa</taxon>
        <taxon>Ecdysozoa</taxon>
        <taxon>Nematoda</taxon>
        <taxon>Chromadorea</taxon>
        <taxon>Rhabditida</taxon>
        <taxon>Tylenchina</taxon>
        <taxon>Tylenchomorpha</taxon>
        <taxon>Tylenchoidea</taxon>
        <taxon>Heteroderidae</taxon>
        <taxon>Heteroderinae</taxon>
        <taxon>Heterodera</taxon>
    </lineage>
</organism>
<evidence type="ECO:0000256" key="4">
    <source>
        <dbReference type="RuleBase" id="RU365086"/>
    </source>
</evidence>
<comment type="caution">
    <text evidence="6">The sequence shown here is derived from an EMBL/GenBank/DDBJ whole genome shotgun (WGS) entry which is preliminary data.</text>
</comment>
<comment type="pathway">
    <text evidence="1 4">Nucleotide-sugar biosynthesis; UDP-N-acetyl-alpha-D-glucosamine biosynthesis; N-acetyl-alpha-D-glucosamine 1-phosphate from alpha-D-glucosamine 6-phosphate (route I): step 1/2.</text>
</comment>
<dbReference type="EC" id="2.3.1.4" evidence="4"/>
<dbReference type="AlphaFoldDB" id="A0ABD2LUQ9"/>
<protein>
    <recommendedName>
        <fullName evidence="4">Glucosamine 6-phosphate N-acetyltransferase</fullName>
        <ecNumber evidence="4">2.3.1.4</ecNumber>
    </recommendedName>
</protein>
<dbReference type="InterPro" id="IPR039143">
    <property type="entry name" value="GNPNAT1-like"/>
</dbReference>
<feature type="domain" description="N-acetyltransferase" evidence="5">
    <location>
        <begin position="21"/>
        <end position="167"/>
    </location>
</feature>
<keyword evidence="7" id="KW-1185">Reference proteome</keyword>